<keyword evidence="7" id="KW-1185">Reference proteome</keyword>
<dbReference type="RefSeq" id="WP_250194834.1">
    <property type="nucleotide sequence ID" value="NZ_CP097635.1"/>
</dbReference>
<comment type="cofactor">
    <cofactor evidence="1">
        <name>pyridoxal 5'-phosphate</name>
        <dbReference type="ChEBI" id="CHEBI:597326"/>
    </cofactor>
</comment>
<feature type="domain" description="Aminotransferase class I/classII large" evidence="5">
    <location>
        <begin position="57"/>
        <end position="401"/>
    </location>
</feature>
<keyword evidence="4" id="KW-0663">Pyridoxal phosphate</keyword>
<proteinExistence type="predicted"/>
<protein>
    <submittedName>
        <fullName evidence="6">PLP-dependent aminotransferase family protein</fullName>
    </submittedName>
</protein>
<sequence length="425" mass="45101">MTASRPVGLEALFTPAFAQPAGSPIRELFPYLGRPGMISFAGGYPSPSLFDVAGLQQAAAQALGDAAAALQYGPTEGQPLLREALLELCTQRGLAARPAELLVTTGSQQAFDLLVRVLVQPGDTVLVEAPAYPAALQALRLAGARIAELPMDGDGLRTDTLAERLAQWATEGRRPKLLYTVPSFSNPRGSLLPLERRRQLVALAQAYGFLVIEDDPYGELRFSDEVLPTLHRLGHDAFGADHPVVYLSSLSKTVAPALRVGWMLAPEALVRRCAIAKQTVDLCTSPLAQLVAAHYLRSGRYPATVAAARTEYRARALAMADALSARLGDRLQWQRPAGGMFLWLQATAAVDAQRLFAAAVAQGVLFVPGAAFFQSPPADLALRLSFAAPDLAQIQEGVARLARAFELAASAEPLPGPTAVTAPAA</sequence>
<dbReference type="EMBL" id="CP097635">
    <property type="protein sequence ID" value="URI06572.1"/>
    <property type="molecule type" value="Genomic_DNA"/>
</dbReference>
<dbReference type="GO" id="GO:0008483">
    <property type="term" value="F:transaminase activity"/>
    <property type="evidence" value="ECO:0007669"/>
    <property type="project" value="UniProtKB-KW"/>
</dbReference>
<evidence type="ECO:0000256" key="4">
    <source>
        <dbReference type="ARBA" id="ARBA00022898"/>
    </source>
</evidence>
<dbReference type="Gene3D" id="3.90.1150.10">
    <property type="entry name" value="Aspartate Aminotransferase, domain 1"/>
    <property type="match status" value="1"/>
</dbReference>
<evidence type="ECO:0000313" key="7">
    <source>
        <dbReference type="Proteomes" id="UP001056201"/>
    </source>
</evidence>
<dbReference type="PANTHER" id="PTHR42790">
    <property type="entry name" value="AMINOTRANSFERASE"/>
    <property type="match status" value="1"/>
</dbReference>
<keyword evidence="3" id="KW-0808">Transferase</keyword>
<dbReference type="CDD" id="cd00609">
    <property type="entry name" value="AAT_like"/>
    <property type="match status" value="1"/>
</dbReference>
<dbReference type="InterPro" id="IPR050859">
    <property type="entry name" value="Class-I_PLP-dep_aminotransf"/>
</dbReference>
<evidence type="ECO:0000256" key="3">
    <source>
        <dbReference type="ARBA" id="ARBA00022679"/>
    </source>
</evidence>
<dbReference type="Pfam" id="PF00155">
    <property type="entry name" value="Aminotran_1_2"/>
    <property type="match status" value="1"/>
</dbReference>
<dbReference type="InterPro" id="IPR015424">
    <property type="entry name" value="PyrdxlP-dep_Trfase"/>
</dbReference>
<name>A0ABY4S3J4_AQUTE</name>
<keyword evidence="2 6" id="KW-0032">Aminotransferase</keyword>
<dbReference type="InterPro" id="IPR004839">
    <property type="entry name" value="Aminotransferase_I/II_large"/>
</dbReference>
<accession>A0ABY4S3J4</accession>
<evidence type="ECO:0000313" key="6">
    <source>
        <dbReference type="EMBL" id="URI06572.1"/>
    </source>
</evidence>
<dbReference type="PANTHER" id="PTHR42790:SF19">
    <property type="entry name" value="KYNURENINE_ALPHA-AMINOADIPATE AMINOTRANSFERASE, MITOCHONDRIAL"/>
    <property type="match status" value="1"/>
</dbReference>
<reference evidence="6" key="1">
    <citation type="submission" date="2022-05" db="EMBL/GenBank/DDBJ databases">
        <title>An RpoN-dependent PEP-CTERM gene is involved in floc formation of an Aquincola tertiaricarbonis strain.</title>
        <authorList>
            <person name="Qiu D."/>
            <person name="Xia M."/>
        </authorList>
    </citation>
    <scope>NUCLEOTIDE SEQUENCE</scope>
    <source>
        <strain evidence="6">RN12</strain>
    </source>
</reference>
<dbReference type="Proteomes" id="UP001056201">
    <property type="component" value="Chromosome 1"/>
</dbReference>
<dbReference type="InterPro" id="IPR015422">
    <property type="entry name" value="PyrdxlP-dep_Trfase_small"/>
</dbReference>
<organism evidence="6 7">
    <name type="scientific">Aquincola tertiaricarbonis</name>
    <dbReference type="NCBI Taxonomy" id="391953"/>
    <lineage>
        <taxon>Bacteria</taxon>
        <taxon>Pseudomonadati</taxon>
        <taxon>Pseudomonadota</taxon>
        <taxon>Betaproteobacteria</taxon>
        <taxon>Burkholderiales</taxon>
        <taxon>Sphaerotilaceae</taxon>
        <taxon>Aquincola</taxon>
    </lineage>
</organism>
<dbReference type="Gene3D" id="3.40.640.10">
    <property type="entry name" value="Type I PLP-dependent aspartate aminotransferase-like (Major domain)"/>
    <property type="match status" value="1"/>
</dbReference>
<evidence type="ECO:0000256" key="1">
    <source>
        <dbReference type="ARBA" id="ARBA00001933"/>
    </source>
</evidence>
<gene>
    <name evidence="6" type="ORF">MW290_11735</name>
</gene>
<evidence type="ECO:0000259" key="5">
    <source>
        <dbReference type="Pfam" id="PF00155"/>
    </source>
</evidence>
<evidence type="ECO:0000256" key="2">
    <source>
        <dbReference type="ARBA" id="ARBA00022576"/>
    </source>
</evidence>
<dbReference type="SUPFAM" id="SSF53383">
    <property type="entry name" value="PLP-dependent transferases"/>
    <property type="match status" value="1"/>
</dbReference>
<dbReference type="InterPro" id="IPR015421">
    <property type="entry name" value="PyrdxlP-dep_Trfase_major"/>
</dbReference>